<dbReference type="InterPro" id="IPR050228">
    <property type="entry name" value="Carboxylesterase_BioH"/>
</dbReference>
<dbReference type="AlphaFoldDB" id="A0A3E0WWI1"/>
<evidence type="ECO:0000313" key="3">
    <source>
        <dbReference type="Proteomes" id="UP000256763"/>
    </source>
</evidence>
<dbReference type="Proteomes" id="UP000256763">
    <property type="component" value="Unassembled WGS sequence"/>
</dbReference>
<keyword evidence="2" id="KW-0378">Hydrolase</keyword>
<evidence type="ECO:0000313" key="2">
    <source>
        <dbReference type="EMBL" id="RFA36521.1"/>
    </source>
</evidence>
<dbReference type="RefSeq" id="WP_116301974.1">
    <property type="nucleotide sequence ID" value="NZ_NFZV01000007.1"/>
</dbReference>
<accession>A0A3E0WWI1</accession>
<dbReference type="PRINTS" id="PR00111">
    <property type="entry name" value="ABHYDROLASE"/>
</dbReference>
<dbReference type="SUPFAM" id="SSF53474">
    <property type="entry name" value="alpha/beta-Hydrolases"/>
    <property type="match status" value="1"/>
</dbReference>
<dbReference type="InterPro" id="IPR000073">
    <property type="entry name" value="AB_hydrolase_1"/>
</dbReference>
<protein>
    <submittedName>
        <fullName evidence="2">Alpha/beta hydrolase</fullName>
    </submittedName>
</protein>
<name>A0A3E0WWI1_9GAMM</name>
<feature type="domain" description="AB hydrolase-1" evidence="1">
    <location>
        <begin position="22"/>
        <end position="255"/>
    </location>
</feature>
<dbReference type="PANTHER" id="PTHR43194:SF2">
    <property type="entry name" value="PEROXISOMAL MEMBRANE PROTEIN LPX1"/>
    <property type="match status" value="1"/>
</dbReference>
<comment type="caution">
    <text evidence="2">The sequence shown here is derived from an EMBL/GenBank/DDBJ whole genome shotgun (WGS) entry which is preliminary data.</text>
</comment>
<dbReference type="GO" id="GO:0016787">
    <property type="term" value="F:hydrolase activity"/>
    <property type="evidence" value="ECO:0007669"/>
    <property type="project" value="UniProtKB-KW"/>
</dbReference>
<evidence type="ECO:0000259" key="1">
    <source>
        <dbReference type="Pfam" id="PF00561"/>
    </source>
</evidence>
<dbReference type="Gene3D" id="3.40.50.1820">
    <property type="entry name" value="alpha/beta hydrolase"/>
    <property type="match status" value="1"/>
</dbReference>
<sequence>MTMVTVNGVQLAYEIHGTGEIPLVMVHGSWLSRRTWDPMVPQLAKSFRVLTYDRRGHGESERSSAQGSVREDVDDLAALIEHLGLAPTWVAGQSFGGSITLRLASERPELLRGIIAHEPPLFALVAGDPAVAPMLEGFAQLIAAVSERIAAGDHAGAAEQFIEEGLGPGLWTQLPPELRQVMVENAPTYLDEAKDPDQLAFDPKWITGFPHPVFLTQGDQSPPVFPPVITKLTDALPSAEVGSISGAGHVVHAEQPEDYAEAITDFIRRHTT</sequence>
<organism evidence="2 3">
    <name type="scientific">Alkalilimnicola ehrlichii</name>
    <dbReference type="NCBI Taxonomy" id="351052"/>
    <lineage>
        <taxon>Bacteria</taxon>
        <taxon>Pseudomonadati</taxon>
        <taxon>Pseudomonadota</taxon>
        <taxon>Gammaproteobacteria</taxon>
        <taxon>Chromatiales</taxon>
        <taxon>Ectothiorhodospiraceae</taxon>
        <taxon>Alkalilimnicola</taxon>
    </lineage>
</organism>
<gene>
    <name evidence="2" type="ORF">CAL65_11185</name>
</gene>
<reference evidence="3" key="1">
    <citation type="submission" date="2017-05" db="EMBL/GenBank/DDBJ databases">
        <authorList>
            <person name="Sharma S."/>
            <person name="Sidhu C."/>
            <person name="Pinnaka A.K."/>
        </authorList>
    </citation>
    <scope>NUCLEOTIDE SEQUENCE [LARGE SCALE GENOMIC DNA]</scope>
    <source>
        <strain evidence="3">AK93</strain>
    </source>
</reference>
<dbReference type="OrthoDB" id="8680283at2"/>
<dbReference type="EMBL" id="NFZW01000009">
    <property type="protein sequence ID" value="RFA36521.1"/>
    <property type="molecule type" value="Genomic_DNA"/>
</dbReference>
<dbReference type="PANTHER" id="PTHR43194">
    <property type="entry name" value="HYDROLASE ALPHA/BETA FOLD FAMILY"/>
    <property type="match status" value="1"/>
</dbReference>
<keyword evidence="3" id="KW-1185">Reference proteome</keyword>
<dbReference type="InterPro" id="IPR029058">
    <property type="entry name" value="AB_hydrolase_fold"/>
</dbReference>
<proteinExistence type="predicted"/>
<dbReference type="Pfam" id="PF00561">
    <property type="entry name" value="Abhydrolase_1"/>
    <property type="match status" value="1"/>
</dbReference>